<dbReference type="PANTHER" id="PTHR34105:SF1">
    <property type="entry name" value="PROLINE-, GLUTAMIC ACID- AND LEUCINE-RICH PROTEIN 1"/>
    <property type="match status" value="1"/>
</dbReference>
<organism evidence="6">
    <name type="scientific">Ooceraea biroi</name>
    <name type="common">Clonal raider ant</name>
    <name type="synonym">Cerapachys biroi</name>
    <dbReference type="NCBI Taxonomy" id="2015173"/>
    <lineage>
        <taxon>Eukaryota</taxon>
        <taxon>Metazoa</taxon>
        <taxon>Ecdysozoa</taxon>
        <taxon>Arthropoda</taxon>
        <taxon>Hexapoda</taxon>
        <taxon>Insecta</taxon>
        <taxon>Pterygota</taxon>
        <taxon>Neoptera</taxon>
        <taxon>Endopterygota</taxon>
        <taxon>Hymenoptera</taxon>
        <taxon>Apocrita</taxon>
        <taxon>Aculeata</taxon>
        <taxon>Formicoidea</taxon>
        <taxon>Formicidae</taxon>
        <taxon>Dorylinae</taxon>
        <taxon>Ooceraea</taxon>
    </lineage>
</organism>
<evidence type="ECO:0000259" key="5">
    <source>
        <dbReference type="Pfam" id="PF08167"/>
    </source>
</evidence>
<comment type="caution">
    <text evidence="6">The sequence shown here is derived from an EMBL/GenBank/DDBJ whole genome shotgun (WGS) entry which is preliminary data.</text>
</comment>
<dbReference type="InterPro" id="IPR016024">
    <property type="entry name" value="ARM-type_fold"/>
</dbReference>
<evidence type="ECO:0000256" key="1">
    <source>
        <dbReference type="ARBA" id="ARBA00004123"/>
    </source>
</evidence>
<dbReference type="InterPro" id="IPR012583">
    <property type="entry name" value="RIX1_N"/>
</dbReference>
<evidence type="ECO:0000256" key="3">
    <source>
        <dbReference type="ARBA" id="ARBA00023242"/>
    </source>
</evidence>
<gene>
    <name evidence="6" type="ORF">DMN91_012594</name>
</gene>
<comment type="subcellular location">
    <subcellularLocation>
        <location evidence="1">Nucleus</location>
    </subcellularLocation>
</comment>
<dbReference type="GO" id="GO:0006364">
    <property type="term" value="P:rRNA processing"/>
    <property type="evidence" value="ECO:0007669"/>
    <property type="project" value="TreeGrafter"/>
</dbReference>
<reference evidence="6" key="2">
    <citation type="submission" date="2018-07" db="EMBL/GenBank/DDBJ databases">
        <authorList>
            <person name="Mckenzie S.K."/>
            <person name="Kronauer D.J.C."/>
        </authorList>
    </citation>
    <scope>NUCLEOTIDE SEQUENCE</scope>
    <source>
        <strain evidence="6">Clonal line C1</strain>
    </source>
</reference>
<evidence type="ECO:0000256" key="4">
    <source>
        <dbReference type="SAM" id="MobiDB-lite"/>
    </source>
</evidence>
<dbReference type="EMBL" id="QOIP01000014">
    <property type="protein sequence ID" value="RLU14707.1"/>
    <property type="molecule type" value="Genomic_DNA"/>
</dbReference>
<accession>A0A3L8D2H4</accession>
<reference evidence="6" key="1">
    <citation type="journal article" date="2018" name="Genome Res.">
        <title>The genomic architecture and molecular evolution of ant odorant receptors.</title>
        <authorList>
            <person name="McKenzie S.K."/>
            <person name="Kronauer D.J.C."/>
        </authorList>
    </citation>
    <scope>NUCLEOTIDE SEQUENCE [LARGE SCALE GENOMIC DNA]</scope>
    <source>
        <strain evidence="6">Clonal line C1</strain>
    </source>
</reference>
<feature type="compositionally biased region" description="Polar residues" evidence="4">
    <location>
        <begin position="750"/>
        <end position="760"/>
    </location>
</feature>
<dbReference type="PANTHER" id="PTHR34105">
    <property type="entry name" value="PROLINE-, GLUTAMIC ACID- AND LEUCINE-RICH PROTEIN 1"/>
    <property type="match status" value="1"/>
</dbReference>
<feature type="domain" description="Pre-rRNA-processing protein RIX1 N-terminal" evidence="5">
    <location>
        <begin position="38"/>
        <end position="191"/>
    </location>
</feature>
<keyword evidence="3" id="KW-0539">Nucleus</keyword>
<dbReference type="Proteomes" id="UP000279307">
    <property type="component" value="Chromosome 14"/>
</dbReference>
<dbReference type="SUPFAM" id="SSF48371">
    <property type="entry name" value="ARM repeat"/>
    <property type="match status" value="1"/>
</dbReference>
<dbReference type="AlphaFoldDB" id="A0A3L8D2H4"/>
<dbReference type="GO" id="GO:0005634">
    <property type="term" value="C:nucleus"/>
    <property type="evidence" value="ECO:0007669"/>
    <property type="project" value="UniProtKB-SubCell"/>
</dbReference>
<evidence type="ECO:0000313" key="6">
    <source>
        <dbReference type="EMBL" id="RLU14707.1"/>
    </source>
</evidence>
<sequence length="798" mass="90178">MASIAQLLNYFKADTKEFESLLHDLIVNSNDVPFDSEEVRDVDALQNTLVTSINSRLSHASTRYNGLLILDRVLDECSKDVLLKYGLLWITKATQVLENVHSNTRDLALACKVLGSLIERCKGIPELSKQISMHSVKHLVSALNALQADAKCGAVYYLMAVLLYHYPEVCEKFQVSIKKMILSQIDSTEENLINASAKCYVLLSKAVERSFKPPPERSVYSGWLYNEALLCNTLHAIMDTLFSELIELESVDVWERLELPSISENNIVEYYNTHRRRFSNLCTYLSSMLSGYQAKNSVFPNDILKVLCRGLAIVPLNLKNASFKEQMLYIILPKLHISLLSVLDAFINGFAQELIPFGAKILQLLQQTLQWTSTVLDNQITIGSVKPFKSVRVHTYRCLSSWLTSTGSLSGIETIANECIVYILKDIIPERDRILLTVQQKTQHLSKRAMKRFKESQYENSSILNDQAASTKNVSLDTDLCKEALVALQNIFSNGVLLKQTLYKNVQNSVIPLLHDLYLGSSEQNFYKAHSECRLELFKVSKALQMNPHITLAFPLQYCLKISHMAAYDVDLDVAQEARLALAELEKIIHPAAPTLQLPRERKPDESVTENEVEEITSKSDKRSRTEEESSADVISSILKRSRLTVECTEAVQFERSEENAESIKMSDSIDANKSQADACAKMHELVRTPVEQETGSVLREQEKTHADEENQSKVDEIVDIAEESGAECELTGHVDEEEQEEQPRDLAPCTNQVDKSVQRSPDIAEEEAKLSQNIVEEEERMALNYQMMFNDDVTLSD</sequence>
<dbReference type="OrthoDB" id="20900at2759"/>
<feature type="region of interest" description="Disordered" evidence="4">
    <location>
        <begin position="596"/>
        <end position="634"/>
    </location>
</feature>
<comment type="similarity">
    <text evidence="2">Belongs to the RIX1/PELP1 family.</text>
</comment>
<evidence type="ECO:0000256" key="2">
    <source>
        <dbReference type="ARBA" id="ARBA00010511"/>
    </source>
</evidence>
<feature type="compositionally biased region" description="Basic and acidic residues" evidence="4">
    <location>
        <begin position="616"/>
        <end position="628"/>
    </location>
</feature>
<proteinExistence type="inferred from homology"/>
<feature type="region of interest" description="Disordered" evidence="4">
    <location>
        <begin position="726"/>
        <end position="764"/>
    </location>
</feature>
<protein>
    <recommendedName>
        <fullName evidence="5">Pre-rRNA-processing protein RIX1 N-terminal domain-containing protein</fullName>
    </recommendedName>
</protein>
<dbReference type="Pfam" id="PF08167">
    <property type="entry name" value="RIX1"/>
    <property type="match status" value="1"/>
</dbReference>
<name>A0A3L8D2H4_OOCBI</name>